<feature type="region of interest" description="Disordered" evidence="10">
    <location>
        <begin position="15"/>
        <end position="84"/>
    </location>
</feature>
<sequence length="360" mass="37848">MYIFLLCQPTQRREGGFGPNAFSSKPSSTPKASSGFFEEEATDLVSPEVASGGGGGKGNGASFGGGGGGGEGDGSEDRSSDLDASLQAAGKSMSDLPADLAAAVAAGKISVEILQRYLKMSAGLLAPLMRVGGFRERLLADPSFLVKVGIEVGIGIFTKSSAEYAKRGENFSKELDFVLANVIMALIADFMLVWLPAPTLSFQPKSAIKTSGIRAFLASCPENAFQRVPQGYSPFTVAQRAGAVVRNGTKLLAVGFGASLFGVSITNVLIAVRQQLDPTWVPLNSPQNVIAMSAAYSSYMAVSSNLRYQVIAGVIEERGIEAIFASNPALCNALSFIVRTSNTFLGSLMWVDYLRLIGLQ</sequence>
<keyword evidence="4" id="KW-0150">Chloroplast</keyword>
<gene>
    <name evidence="11" type="ORF">WJX75_003078</name>
</gene>
<keyword evidence="12" id="KW-1185">Reference proteome</keyword>
<evidence type="ECO:0000256" key="8">
    <source>
        <dbReference type="ARBA" id="ARBA00022989"/>
    </source>
</evidence>
<evidence type="ECO:0000256" key="1">
    <source>
        <dbReference type="ARBA" id="ARBA00004141"/>
    </source>
</evidence>
<dbReference type="PANTHER" id="PTHR31620">
    <property type="entry name" value="PROTEIN RETICULATA-RELATED 2, CHLOROPLASTIC-RELATED"/>
    <property type="match status" value="1"/>
</dbReference>
<evidence type="ECO:0000256" key="3">
    <source>
        <dbReference type="ARBA" id="ARBA00010793"/>
    </source>
</evidence>
<evidence type="ECO:0000313" key="11">
    <source>
        <dbReference type="EMBL" id="KAK9916477.1"/>
    </source>
</evidence>
<keyword evidence="9" id="KW-0472">Membrane</keyword>
<dbReference type="PANTHER" id="PTHR31620:SF8">
    <property type="entry name" value="PROTEIN RETICULATA-RELATED 4, CHLOROPLASTIC-LIKE"/>
    <property type="match status" value="1"/>
</dbReference>
<evidence type="ECO:0000256" key="6">
    <source>
        <dbReference type="ARBA" id="ARBA00022692"/>
    </source>
</evidence>
<comment type="similarity">
    <text evidence="3">Belongs to the RETICULATA family.</text>
</comment>
<dbReference type="Pfam" id="PF11891">
    <property type="entry name" value="RETICULATA-like"/>
    <property type="match status" value="1"/>
</dbReference>
<comment type="caution">
    <text evidence="11">The sequence shown here is derived from an EMBL/GenBank/DDBJ whole genome shotgun (WGS) entry which is preliminary data.</text>
</comment>
<dbReference type="EMBL" id="JALJOT010000003">
    <property type="protein sequence ID" value="KAK9916477.1"/>
    <property type="molecule type" value="Genomic_DNA"/>
</dbReference>
<keyword evidence="5" id="KW-0934">Plastid</keyword>
<evidence type="ECO:0000256" key="5">
    <source>
        <dbReference type="ARBA" id="ARBA00022640"/>
    </source>
</evidence>
<feature type="compositionally biased region" description="Low complexity" evidence="10">
    <location>
        <begin position="23"/>
        <end position="34"/>
    </location>
</feature>
<evidence type="ECO:0000313" key="12">
    <source>
        <dbReference type="Proteomes" id="UP001491310"/>
    </source>
</evidence>
<feature type="compositionally biased region" description="Gly residues" evidence="10">
    <location>
        <begin position="51"/>
        <end position="72"/>
    </location>
</feature>
<name>A0ABR2YX94_9CHLO</name>
<reference evidence="11 12" key="1">
    <citation type="journal article" date="2024" name="Nat. Commun.">
        <title>Phylogenomics reveals the evolutionary origins of lichenization in chlorophyte algae.</title>
        <authorList>
            <person name="Puginier C."/>
            <person name="Libourel C."/>
            <person name="Otte J."/>
            <person name="Skaloud P."/>
            <person name="Haon M."/>
            <person name="Grisel S."/>
            <person name="Petersen M."/>
            <person name="Berrin J.G."/>
            <person name="Delaux P.M."/>
            <person name="Dal Grande F."/>
            <person name="Keller J."/>
        </authorList>
    </citation>
    <scope>NUCLEOTIDE SEQUENCE [LARGE SCALE GENOMIC DNA]</scope>
    <source>
        <strain evidence="11 12">SAG 216-7</strain>
    </source>
</reference>
<keyword evidence="6" id="KW-0812">Transmembrane</keyword>
<proteinExistence type="inferred from homology"/>
<evidence type="ECO:0008006" key="13">
    <source>
        <dbReference type="Google" id="ProtNLM"/>
    </source>
</evidence>
<evidence type="ECO:0000256" key="9">
    <source>
        <dbReference type="ARBA" id="ARBA00023136"/>
    </source>
</evidence>
<evidence type="ECO:0000256" key="2">
    <source>
        <dbReference type="ARBA" id="ARBA00004229"/>
    </source>
</evidence>
<protein>
    <recommendedName>
        <fullName evidence="13">DUF3411 domain-containing protein</fullName>
    </recommendedName>
</protein>
<keyword evidence="8" id="KW-1133">Transmembrane helix</keyword>
<keyword evidence="7" id="KW-0809">Transit peptide</keyword>
<evidence type="ECO:0000256" key="7">
    <source>
        <dbReference type="ARBA" id="ARBA00022946"/>
    </source>
</evidence>
<comment type="subcellular location">
    <subcellularLocation>
        <location evidence="1">Membrane</location>
        <topology evidence="1">Multi-pass membrane protein</topology>
    </subcellularLocation>
    <subcellularLocation>
        <location evidence="2">Plastid</location>
        <location evidence="2">Chloroplast</location>
    </subcellularLocation>
</comment>
<evidence type="ECO:0000256" key="10">
    <source>
        <dbReference type="SAM" id="MobiDB-lite"/>
    </source>
</evidence>
<accession>A0ABR2YX94</accession>
<evidence type="ECO:0000256" key="4">
    <source>
        <dbReference type="ARBA" id="ARBA00022528"/>
    </source>
</evidence>
<dbReference type="InterPro" id="IPR021825">
    <property type="entry name" value="RETICULATA-related"/>
</dbReference>
<organism evidence="11 12">
    <name type="scientific">Coccomyxa subellipsoidea</name>
    <dbReference type="NCBI Taxonomy" id="248742"/>
    <lineage>
        <taxon>Eukaryota</taxon>
        <taxon>Viridiplantae</taxon>
        <taxon>Chlorophyta</taxon>
        <taxon>core chlorophytes</taxon>
        <taxon>Trebouxiophyceae</taxon>
        <taxon>Trebouxiophyceae incertae sedis</taxon>
        <taxon>Coccomyxaceae</taxon>
        <taxon>Coccomyxa</taxon>
    </lineage>
</organism>
<dbReference type="Proteomes" id="UP001491310">
    <property type="component" value="Unassembled WGS sequence"/>
</dbReference>